<dbReference type="PANTHER" id="PTHR35352:SF1">
    <property type="entry name" value="COILED-COIL DOMAIN-CONTAINING PROTEIN 150"/>
    <property type="match status" value="1"/>
</dbReference>
<feature type="coiled-coil region" evidence="1">
    <location>
        <begin position="26"/>
        <end position="53"/>
    </location>
</feature>
<gene>
    <name evidence="2" type="ORF">scyTo_0007306</name>
</gene>
<dbReference type="AlphaFoldDB" id="A0A401NPW6"/>
<feature type="coiled-coil region" evidence="1">
    <location>
        <begin position="96"/>
        <end position="443"/>
    </location>
</feature>
<dbReference type="InterPro" id="IPR038807">
    <property type="entry name" value="CCDC150"/>
</dbReference>
<dbReference type="PANTHER" id="PTHR35352">
    <property type="entry name" value="COILED-COIL DOMAIN-CONTAINING PROTEIN 150"/>
    <property type="match status" value="1"/>
</dbReference>
<dbReference type="OrthoDB" id="416454at2759"/>
<dbReference type="OMA" id="TCRYNPG"/>
<comment type="caution">
    <text evidence="2">The sequence shown here is derived from an EMBL/GenBank/DDBJ whole genome shotgun (WGS) entry which is preliminary data.</text>
</comment>
<dbReference type="Proteomes" id="UP000288216">
    <property type="component" value="Unassembled WGS sequence"/>
</dbReference>
<keyword evidence="3" id="KW-1185">Reference proteome</keyword>
<name>A0A401NPW6_SCYTO</name>
<dbReference type="STRING" id="75743.A0A401NPW6"/>
<protein>
    <recommendedName>
        <fullName evidence="4">Coiled-coil domain-containing protein 150</fullName>
    </recommendedName>
</protein>
<feature type="coiled-coil region" evidence="1">
    <location>
        <begin position="565"/>
        <end position="658"/>
    </location>
</feature>
<keyword evidence="1" id="KW-0175">Coiled coil</keyword>
<reference evidence="2 3" key="1">
    <citation type="journal article" date="2018" name="Nat. Ecol. Evol.">
        <title>Shark genomes provide insights into elasmobranch evolution and the origin of vertebrates.</title>
        <authorList>
            <person name="Hara Y"/>
            <person name="Yamaguchi K"/>
            <person name="Onimaru K"/>
            <person name="Kadota M"/>
            <person name="Koyanagi M"/>
            <person name="Keeley SD"/>
            <person name="Tatsumi K"/>
            <person name="Tanaka K"/>
            <person name="Motone F"/>
            <person name="Kageyama Y"/>
            <person name="Nozu R"/>
            <person name="Adachi N"/>
            <person name="Nishimura O"/>
            <person name="Nakagawa R"/>
            <person name="Tanegashima C"/>
            <person name="Kiyatake I"/>
            <person name="Matsumoto R"/>
            <person name="Murakumo K"/>
            <person name="Nishida K"/>
            <person name="Terakita A"/>
            <person name="Kuratani S"/>
            <person name="Sato K"/>
            <person name="Hyodo S Kuraku.S."/>
        </authorList>
    </citation>
    <scope>NUCLEOTIDE SEQUENCE [LARGE SCALE GENOMIC DNA]</scope>
</reference>
<evidence type="ECO:0008006" key="4">
    <source>
        <dbReference type="Google" id="ProtNLM"/>
    </source>
</evidence>
<proteinExistence type="predicted"/>
<sequence length="785" mass="91228">MKKELVQEVSLRKTLEESHINLLQRVQVMEKTVEIERKQVSALQEDILTLQKDGEITQQRLLLEQQKTNDMEKMHKQLKIESDAKESTISQMADEGKKTQLMLSKLQEENANLQRENASMKDVAEKVQALNDQLDTQCTKLTGALRSISMENAKLITEHQASLKAEQKRMKEKLQEQDLFLDAARASISAELQSAVNEKQQLKTELETLRLERTELQLKFETVEEKATTQKMLLESAIAHLKEDLKTAVNKYEQIKQEKESLLNQTNNIIDKTTEEKNQFEKQMTENQFKMGALTAALNKQEEENGHLVERLSAIEHQQHAQEQVEHILVEITESKSKLAYDKGRLQARVEQLQEELQCMSEANSQNVRLQKFNTVLESKYTQINAEFSTYKINLQRLEAQFRQAQLVLKQKEEDFAIVIKAHDEALQEIQKLKECKEVMEEREIYKIANLQQNVTGSKQDNNRIAVTLENVLASHAKLQQTVEKLQIELGQRDTEINYLQQDKEQEFEGAKIESKVLTERIETLKKQFQSEREVARKTSQKEIVELRKSLSDATSRCAEVSRANRELRLKVAEFEKIIKSQKARIKDQKTQLKYHKETKTTNAQNTERIKEFEADLKRMETIKELYQKKNNEQAQMIQKFMTEMQSLQEELQNVAKSQHEATSLHKQQELQLKKEHKLSQDLRSKCQTLEMKVKSLQTCKEVTEQKLKEASLESQQVRANLEEAHQWFKSKFDSLQAELIKMRGMDASKEKLCDGDNLMKTGTEEICSRSRQRATVFGQLSSSM</sequence>
<evidence type="ECO:0000313" key="3">
    <source>
        <dbReference type="Proteomes" id="UP000288216"/>
    </source>
</evidence>
<feature type="coiled-coil region" evidence="1">
    <location>
        <begin position="469"/>
        <end position="528"/>
    </location>
</feature>
<evidence type="ECO:0000256" key="1">
    <source>
        <dbReference type="SAM" id="Coils"/>
    </source>
</evidence>
<accession>A0A401NPW6</accession>
<evidence type="ECO:0000313" key="2">
    <source>
        <dbReference type="EMBL" id="GCB62920.1"/>
    </source>
</evidence>
<organism evidence="2 3">
    <name type="scientific">Scyliorhinus torazame</name>
    <name type="common">Cloudy catshark</name>
    <name type="synonym">Catulus torazame</name>
    <dbReference type="NCBI Taxonomy" id="75743"/>
    <lineage>
        <taxon>Eukaryota</taxon>
        <taxon>Metazoa</taxon>
        <taxon>Chordata</taxon>
        <taxon>Craniata</taxon>
        <taxon>Vertebrata</taxon>
        <taxon>Chondrichthyes</taxon>
        <taxon>Elasmobranchii</taxon>
        <taxon>Galeomorphii</taxon>
        <taxon>Galeoidea</taxon>
        <taxon>Carcharhiniformes</taxon>
        <taxon>Scyliorhinidae</taxon>
        <taxon>Scyliorhinus</taxon>
    </lineage>
</organism>
<dbReference type="EMBL" id="BFAA01002620">
    <property type="protein sequence ID" value="GCB62920.1"/>
    <property type="molecule type" value="Genomic_DNA"/>
</dbReference>